<dbReference type="PANTHER" id="PTHR28511:SF1">
    <property type="entry name" value="ENDONUCLEASE V"/>
    <property type="match status" value="1"/>
</dbReference>
<dbReference type="PANTHER" id="PTHR28511">
    <property type="entry name" value="ENDONUCLEASE V"/>
    <property type="match status" value="1"/>
</dbReference>
<dbReference type="InterPro" id="IPR007581">
    <property type="entry name" value="Endonuclease-V"/>
</dbReference>
<evidence type="ECO:0000313" key="7">
    <source>
        <dbReference type="Proteomes" id="UP000007305"/>
    </source>
</evidence>
<dbReference type="GO" id="GO:0016891">
    <property type="term" value="F:RNA endonuclease activity producing 5'-phosphomonoesters, hydrolytic mechanism"/>
    <property type="evidence" value="ECO:0000318"/>
    <property type="project" value="GO_Central"/>
</dbReference>
<dbReference type="EnsemblPlants" id="Zm00001eb442290_T001">
    <property type="protein sequence ID" value="Zm00001eb442290_P001"/>
    <property type="gene ID" value="Zm00001eb442290"/>
</dbReference>
<organism evidence="6 7">
    <name type="scientific">Zea mays</name>
    <name type="common">Maize</name>
    <dbReference type="NCBI Taxonomy" id="4577"/>
    <lineage>
        <taxon>Eukaryota</taxon>
        <taxon>Viridiplantae</taxon>
        <taxon>Streptophyta</taxon>
        <taxon>Embryophyta</taxon>
        <taxon>Tracheophyta</taxon>
        <taxon>Spermatophyta</taxon>
        <taxon>Magnoliopsida</taxon>
        <taxon>Liliopsida</taxon>
        <taxon>Poales</taxon>
        <taxon>Poaceae</taxon>
        <taxon>PACMAD clade</taxon>
        <taxon>Panicoideae</taxon>
        <taxon>Andropogonodae</taxon>
        <taxon>Andropogoneae</taxon>
        <taxon>Tripsacinae</taxon>
        <taxon>Zea</taxon>
    </lineage>
</organism>
<evidence type="ECO:0008006" key="8">
    <source>
        <dbReference type="Google" id="ProtNLM"/>
    </source>
</evidence>
<dbReference type="InParanoid" id="A0A804RQR3"/>
<accession>A0A804RQR3</accession>
<evidence type="ECO:0000256" key="4">
    <source>
        <dbReference type="ARBA" id="ARBA00022759"/>
    </source>
</evidence>
<keyword evidence="3" id="KW-0540">Nuclease</keyword>
<dbReference type="GO" id="GO:0003727">
    <property type="term" value="F:single-stranded RNA binding"/>
    <property type="evidence" value="ECO:0000318"/>
    <property type="project" value="GO_Central"/>
</dbReference>
<dbReference type="AlphaFoldDB" id="A0A804RQR3"/>
<dbReference type="GO" id="GO:0006281">
    <property type="term" value="P:DNA repair"/>
    <property type="evidence" value="ECO:0007669"/>
    <property type="project" value="InterPro"/>
</dbReference>
<evidence type="ECO:0000256" key="3">
    <source>
        <dbReference type="ARBA" id="ARBA00022722"/>
    </source>
</evidence>
<dbReference type="GO" id="GO:0005730">
    <property type="term" value="C:nucleolus"/>
    <property type="evidence" value="ECO:0000318"/>
    <property type="project" value="GO_Central"/>
</dbReference>
<dbReference type="GO" id="GO:0005737">
    <property type="term" value="C:cytoplasm"/>
    <property type="evidence" value="ECO:0000318"/>
    <property type="project" value="GO_Central"/>
</dbReference>
<dbReference type="Gramene" id="Zm00001eb442290_T001">
    <property type="protein sequence ID" value="Zm00001eb442290_P001"/>
    <property type="gene ID" value="Zm00001eb442290"/>
</dbReference>
<evidence type="ECO:0000256" key="5">
    <source>
        <dbReference type="ARBA" id="ARBA00022801"/>
    </source>
</evidence>
<evidence type="ECO:0000256" key="2">
    <source>
        <dbReference type="ARBA" id="ARBA00022490"/>
    </source>
</evidence>
<evidence type="ECO:0000256" key="1">
    <source>
        <dbReference type="ARBA" id="ARBA00004496"/>
    </source>
</evidence>
<keyword evidence="7" id="KW-1185">Reference proteome</keyword>
<dbReference type="Gene3D" id="3.30.2170.10">
    <property type="entry name" value="archaeoglobus fulgidus dsm 4304 superfamily"/>
    <property type="match status" value="1"/>
</dbReference>
<name>A0A804RQR3_MAIZE</name>
<keyword evidence="4" id="KW-0255">Endonuclease</keyword>
<protein>
    <recommendedName>
        <fullName evidence="8">Endonuclease V</fullName>
    </recommendedName>
</protein>
<reference evidence="6" key="1">
    <citation type="submission" date="2021-05" db="UniProtKB">
        <authorList>
            <consortium name="EnsemblPlants"/>
        </authorList>
    </citation>
    <scope>IDENTIFICATION</scope>
    <source>
        <strain evidence="6">cv. B73</strain>
    </source>
</reference>
<comment type="subcellular location">
    <subcellularLocation>
        <location evidence="1">Cytoplasm</location>
    </subcellularLocation>
</comment>
<sequence>MKYIGGTDISFLKEDPSTACAAVVVLNADTLEVVHEEFNVVRLQVPYIPGFLAFREAPVLLGLLEKVKINAPHFCPQLLMVDGNGLLHPRGFGLACHLGVLADIPTIGVGKNVGYFSAVAQFQLTSRSINIQLLRILSPNSISQCSPSFREH</sequence>
<dbReference type="Proteomes" id="UP000007305">
    <property type="component" value="Unassembled WGS sequence"/>
</dbReference>
<keyword evidence="5" id="KW-0378">Hydrolase</keyword>
<evidence type="ECO:0000313" key="6">
    <source>
        <dbReference type="EnsemblPlants" id="Zm00001eb442290_P001"/>
    </source>
</evidence>
<proteinExistence type="predicted"/>
<dbReference type="FunCoup" id="A0A804RQR3">
    <property type="interactions" value="206"/>
</dbReference>
<dbReference type="Pfam" id="PF04493">
    <property type="entry name" value="Endonuclease_5"/>
    <property type="match status" value="1"/>
</dbReference>
<keyword evidence="2" id="KW-0963">Cytoplasm</keyword>